<dbReference type="SMART" id="SM00233">
    <property type="entry name" value="PH"/>
    <property type="match status" value="1"/>
</dbReference>
<feature type="compositionally biased region" description="Low complexity" evidence="6">
    <location>
        <begin position="1670"/>
        <end position="1679"/>
    </location>
</feature>
<feature type="compositionally biased region" description="Basic and acidic residues" evidence="6">
    <location>
        <begin position="1805"/>
        <end position="1825"/>
    </location>
</feature>
<feature type="region of interest" description="Disordered" evidence="6">
    <location>
        <begin position="970"/>
        <end position="1006"/>
    </location>
</feature>
<dbReference type="SMART" id="SM00409">
    <property type="entry name" value="IG"/>
    <property type="match status" value="8"/>
</dbReference>
<keyword evidence="10" id="KW-1185">Reference proteome</keyword>
<dbReference type="InterPro" id="IPR000048">
    <property type="entry name" value="IQ_motif_EF-hand-BS"/>
</dbReference>
<dbReference type="Gene3D" id="2.30.29.30">
    <property type="entry name" value="Pleckstrin-homology domain (PH domain)/Phosphotyrosine-binding domain (PTB)"/>
    <property type="match status" value="1"/>
</dbReference>
<feature type="region of interest" description="Disordered" evidence="6">
    <location>
        <begin position="316"/>
        <end position="353"/>
    </location>
</feature>
<dbReference type="InterPro" id="IPR000219">
    <property type="entry name" value="DH_dom"/>
</dbReference>
<dbReference type="InterPro" id="IPR011993">
    <property type="entry name" value="PH-like_dom_sf"/>
</dbReference>
<dbReference type="PROSITE" id="PS50010">
    <property type="entry name" value="DH_2"/>
    <property type="match status" value="1"/>
</dbReference>
<feature type="compositionally biased region" description="Basic and acidic residues" evidence="6">
    <location>
        <begin position="316"/>
        <end position="328"/>
    </location>
</feature>
<feature type="domain" description="Ig-like" evidence="9">
    <location>
        <begin position="661"/>
        <end position="750"/>
    </location>
</feature>
<dbReference type="PANTHER" id="PTHR47633:SF16">
    <property type="entry name" value="CAVP-TARGET PROTEIN-LIKE"/>
    <property type="match status" value="1"/>
</dbReference>
<feature type="domain" description="Ig-like" evidence="9">
    <location>
        <begin position="1529"/>
        <end position="1620"/>
    </location>
</feature>
<dbReference type="CDD" id="cd23767">
    <property type="entry name" value="IQCD"/>
    <property type="match status" value="1"/>
</dbReference>
<dbReference type="InterPro" id="IPR003598">
    <property type="entry name" value="Ig_sub2"/>
</dbReference>
<comment type="similarity">
    <text evidence="2">Belongs to the protein kinase superfamily. CAMK Ser/Thr protein kinase family.</text>
</comment>
<reference evidence="11" key="1">
    <citation type="submission" date="2025-08" db="UniProtKB">
        <authorList>
            <consortium name="RefSeq"/>
        </authorList>
    </citation>
    <scope>IDENTIFICATION</scope>
    <source>
        <tissue evidence="11">Sperm</tissue>
    </source>
</reference>
<dbReference type="GO" id="GO:0004672">
    <property type="term" value="F:protein kinase activity"/>
    <property type="evidence" value="ECO:0007669"/>
    <property type="project" value="TreeGrafter"/>
</dbReference>
<dbReference type="PROSITE" id="PS50835">
    <property type="entry name" value="IG_LIKE"/>
    <property type="match status" value="6"/>
</dbReference>
<dbReference type="InterPro" id="IPR013783">
    <property type="entry name" value="Ig-like_fold"/>
</dbReference>
<dbReference type="FunFam" id="2.60.40.10:FF:000421">
    <property type="entry name" value="LOW QUALITY PROTEIN: obscurin"/>
    <property type="match status" value="1"/>
</dbReference>
<dbReference type="GO" id="GO:0005737">
    <property type="term" value="C:cytoplasm"/>
    <property type="evidence" value="ECO:0007669"/>
    <property type="project" value="UniProtKB-SubCell"/>
</dbReference>
<organism evidence="10 11">
    <name type="scientific">Petromyzon marinus</name>
    <name type="common">Sea lamprey</name>
    <dbReference type="NCBI Taxonomy" id="7757"/>
    <lineage>
        <taxon>Eukaryota</taxon>
        <taxon>Metazoa</taxon>
        <taxon>Chordata</taxon>
        <taxon>Craniata</taxon>
        <taxon>Vertebrata</taxon>
        <taxon>Cyclostomata</taxon>
        <taxon>Hyperoartia</taxon>
        <taxon>Petromyzontiformes</taxon>
        <taxon>Petromyzontidae</taxon>
        <taxon>Petromyzon</taxon>
    </lineage>
</organism>
<feature type="compositionally biased region" description="Low complexity" evidence="6">
    <location>
        <begin position="984"/>
        <end position="999"/>
    </location>
</feature>
<protein>
    <submittedName>
        <fullName evidence="11">Obscurin-like</fullName>
    </submittedName>
</protein>
<dbReference type="InterPro" id="IPR055251">
    <property type="entry name" value="SOS1_NGEF_PH"/>
</dbReference>
<feature type="compositionally biased region" description="Low complexity" evidence="6">
    <location>
        <begin position="1846"/>
        <end position="1860"/>
    </location>
</feature>
<accession>A0AAJ7WXP4</accession>
<feature type="domain" description="DH" evidence="8">
    <location>
        <begin position="1108"/>
        <end position="1292"/>
    </location>
</feature>
<dbReference type="Pfam" id="PF22697">
    <property type="entry name" value="SOS1_NGEF_PH"/>
    <property type="match status" value="1"/>
</dbReference>
<dbReference type="Gene3D" id="2.30.30.40">
    <property type="entry name" value="SH3 Domains"/>
    <property type="match status" value="1"/>
</dbReference>
<dbReference type="InterPro" id="IPR036179">
    <property type="entry name" value="Ig-like_dom_sf"/>
</dbReference>
<keyword evidence="5" id="KW-0393">Immunoglobulin domain</keyword>
<dbReference type="Pfam" id="PF00621">
    <property type="entry name" value="RhoGEF"/>
    <property type="match status" value="1"/>
</dbReference>
<name>A0AAJ7WXP4_PETMA</name>
<dbReference type="Gene3D" id="1.20.900.10">
    <property type="entry name" value="Dbl homology (DH) domain"/>
    <property type="match status" value="1"/>
</dbReference>
<evidence type="ECO:0000256" key="1">
    <source>
        <dbReference type="ARBA" id="ARBA00004496"/>
    </source>
</evidence>
<dbReference type="GO" id="GO:0005085">
    <property type="term" value="F:guanyl-nucleotide exchange factor activity"/>
    <property type="evidence" value="ECO:0007669"/>
    <property type="project" value="InterPro"/>
</dbReference>
<gene>
    <name evidence="11" type="primary">LOC116944368</name>
</gene>
<dbReference type="InterPro" id="IPR007110">
    <property type="entry name" value="Ig-like_dom"/>
</dbReference>
<feature type="region of interest" description="Disordered" evidence="6">
    <location>
        <begin position="424"/>
        <end position="456"/>
    </location>
</feature>
<feature type="domain" description="Ig-like" evidence="9">
    <location>
        <begin position="761"/>
        <end position="857"/>
    </location>
</feature>
<evidence type="ECO:0000259" key="7">
    <source>
        <dbReference type="PROSITE" id="PS50003"/>
    </source>
</evidence>
<evidence type="ECO:0000259" key="9">
    <source>
        <dbReference type="PROSITE" id="PS50835"/>
    </source>
</evidence>
<feature type="domain" description="PH" evidence="7">
    <location>
        <begin position="1304"/>
        <end position="1419"/>
    </location>
</feature>
<proteinExistence type="inferred from homology"/>
<dbReference type="SUPFAM" id="SSF48065">
    <property type="entry name" value="DBL homology domain (DH-domain)"/>
    <property type="match status" value="1"/>
</dbReference>
<feature type="region of interest" description="Disordered" evidence="6">
    <location>
        <begin position="1664"/>
        <end position="1721"/>
    </location>
</feature>
<feature type="domain" description="Ig-like" evidence="9">
    <location>
        <begin position="1435"/>
        <end position="1524"/>
    </location>
</feature>
<comment type="subcellular location">
    <subcellularLocation>
        <location evidence="1">Cytoplasm</location>
    </subcellularLocation>
</comment>
<evidence type="ECO:0000259" key="8">
    <source>
        <dbReference type="PROSITE" id="PS50010"/>
    </source>
</evidence>
<feature type="domain" description="Ig-like" evidence="9">
    <location>
        <begin position="126"/>
        <end position="211"/>
    </location>
</feature>
<evidence type="ECO:0000256" key="2">
    <source>
        <dbReference type="ARBA" id="ARBA00006692"/>
    </source>
</evidence>
<dbReference type="InterPro" id="IPR001849">
    <property type="entry name" value="PH_domain"/>
</dbReference>
<feature type="compositionally biased region" description="Basic and acidic residues" evidence="6">
    <location>
        <begin position="1772"/>
        <end position="1781"/>
    </location>
</feature>
<dbReference type="Gene3D" id="2.60.40.10">
    <property type="entry name" value="Immunoglobulins"/>
    <property type="match status" value="8"/>
</dbReference>
<dbReference type="SUPFAM" id="SSF50729">
    <property type="entry name" value="PH domain-like"/>
    <property type="match status" value="1"/>
</dbReference>
<dbReference type="Pfam" id="PF07679">
    <property type="entry name" value="I-set"/>
    <property type="match status" value="7"/>
</dbReference>
<dbReference type="InterPro" id="IPR013098">
    <property type="entry name" value="Ig_I-set"/>
</dbReference>
<evidence type="ECO:0000313" key="10">
    <source>
        <dbReference type="Proteomes" id="UP001318040"/>
    </source>
</evidence>
<dbReference type="SMART" id="SM00015">
    <property type="entry name" value="IQ"/>
    <property type="match status" value="1"/>
</dbReference>
<evidence type="ECO:0000256" key="4">
    <source>
        <dbReference type="ARBA" id="ARBA00023157"/>
    </source>
</evidence>
<dbReference type="KEGG" id="pmrn:116944368"/>
<dbReference type="FunFam" id="2.60.40.10:FF:000080">
    <property type="entry name" value="Myosin light chain kinase, smooth muscle"/>
    <property type="match status" value="1"/>
</dbReference>
<evidence type="ECO:0000256" key="6">
    <source>
        <dbReference type="SAM" id="MobiDB-lite"/>
    </source>
</evidence>
<dbReference type="Pfam" id="PF00612">
    <property type="entry name" value="IQ"/>
    <property type="match status" value="1"/>
</dbReference>
<feature type="compositionally biased region" description="Basic and acidic residues" evidence="6">
    <location>
        <begin position="923"/>
        <end position="939"/>
    </location>
</feature>
<sequence length="1946" mass="211367">MLHENRCTVTPLTSCPTQRDTPLLHLLHLLRRAEFAVEITRPPADVEAWEGEAARFSCELSRADVEDAGWWLGEQPLGSNEINEVAASGATHALLLRDLAPHDNGLVTFRAARAQASARLVVKRLPLRVATPLSAVVAEERSTASLVCELSRPAEPADRLTWTKDGVALEAGGRIAVEHDGARVRLTVRDVMLDDGGVYACQAGVDAVTSTVLGVTAWHTEMVRPLADQAVARGGEARFTVELSQAVPPSDVHWYLNGEEIATAVAGGAGEGTDEWETEQEGATCSLILRRAHRRHGGDVECVVRDVACAARLAVREEEGEGRGEHGRPGGPPESDGEARPRQPWDAASRRRRMSCEPTLGSIHEEPEEAEGAEVEAAALDRAATKIQAAFRGFKTRKELERGAHPPLQPTQSSLRSFLIRQSAEEESFDGDEATAAAPEPQRGGPAQWPAPAEPTFREDGDHIYISFCDAAEAQSAADSFRQLFALQGQPVEVLLLEDATENGRAAVVRVKKFHAAAAVAPLGSAAVAEEESGRSAPRFVQHLLGLTVEEGYPASFDCVVTASPAPSVAWYKGDRPLREDDRHMINDGDDGSQQLVLTTTGAGDAGVYRCVAENELGVASSHAELLVVDVLSPDCDTRKATIPRDQAEDAVETPAPEEPPEFTRELHDLQVAAGAESTLLSVGVKGSPAPRVYWFKDGQPLPGSERLQLRSDGEHHTLAIALPTADDGGEYTVCASNPAGCVYTSALLVLQGEQKKLTPPRFVERFSNKRVPHGGSVTLAITLEGSPTPDVTWLKEDSAEDVTWIKETSEGFRLESTGARHSLTLDAVVPQHAGHYTVIATNPVGQAICTAYVDVRRPRGAEGESEDLATTQEERLSSYLHSLPEDIAREHAEGEKRPFFEDISVQPPEPEHDYLLEADGTLSRDELPAPERDGRESRGSTVSLTEELIHRLTAQISDMVCTRFSKVSLRVPGSEGSDDDQRTPLTTPRRGRSRPTSGILESPIESDEGDAAMEGMDEFVATSDVVPSGDEPEWVPLRRGQHVEVLDCAHPLRWLVRTRPSVTEDFCQGWASSAFLEKRPPDFPMDAQRQREDELVKALSPEEDQRHFQALLGELVASEEAFVHDLEFVTSHHARHVETAPGLPPIVDSQRDVIFRNVPDLLHFHSRVLLPRLRSCQDDVDVARAVLQSRHEFDRHVQFLYGKPRADVLLMSGPTQAAFERYEEALQEGPSPARPHRSVQEYLDLPLGRLRAYQSSLRELIRRRADRGGDCAQLQEAYALVAAVPRRAEDQVHLSMMEGAPSDLPDLGALVRQDTFVVWEGRPSARASWRGRVRHLFLFPTHLLICKPQRGSGADSIVFLCRHNLPLSDVEVSGAAETDERTLELWDERESGLEKLTLRARSPAQKQAWLLELRHLQRGIERHVQETPEAWTPPEFVEPLSDCTVRAGDIATLRCRVSGSPRPVITWYRDERPLEMEDRISLNEDERRGCRLLVIRVCASDAGHYSCVANSPAGTARSTARLNVLVPPRFKTPLSSAALEEGEDVSFSCQVTGEPFPLARWLKDGEEVCAGDERLRTQSDEERGRLSLTVQRASKADAGKYSCLLVNAAGEARDSAELYVPVPVRAPGASQAVLVEVTEQETRLPKKTVIIEETITTIVKSPRLKRRPAPAARTPSPLVALAAPQPRTAPDGGQGGGPEGARLGQCRPTEGALEAEEEATCPPVAAAATAAQAEALRPKRVAETPAAASPPLQTVTESAEVASGQGPARQEASDAQKENWFEVEEVIEVRVKKTPRAKGSKKLSSSDRQKRRSKSTDQLHKVNVDKSSSLQDLAHASSEPEERPPALVTTAAVGAPAGGRLAARDAGSRPEPLLISEAAAAEEGGAGGSTHLSEMHTWVSHGGGRRSSSGVSGTVGKTITLQFDTGRGLLGSAKNSGQPEPPPSE</sequence>
<dbReference type="PROSITE" id="PS50096">
    <property type="entry name" value="IQ"/>
    <property type="match status" value="1"/>
</dbReference>
<keyword evidence="3" id="KW-0963">Cytoplasm</keyword>
<dbReference type="InterPro" id="IPR003599">
    <property type="entry name" value="Ig_sub"/>
</dbReference>
<dbReference type="FunFam" id="2.60.40.10:FF:000032">
    <property type="entry name" value="palladin isoform X1"/>
    <property type="match status" value="2"/>
</dbReference>
<evidence type="ECO:0000313" key="11">
    <source>
        <dbReference type="RefSeq" id="XP_032813830.1"/>
    </source>
</evidence>
<dbReference type="InterPro" id="IPR035899">
    <property type="entry name" value="DBL_dom_sf"/>
</dbReference>
<evidence type="ECO:0000256" key="3">
    <source>
        <dbReference type="ARBA" id="ARBA00022490"/>
    </source>
</evidence>
<dbReference type="PANTHER" id="PTHR47633">
    <property type="entry name" value="IMMUNOGLOBULIN"/>
    <property type="match status" value="1"/>
</dbReference>
<feature type="domain" description="Ig-like" evidence="9">
    <location>
        <begin position="538"/>
        <end position="627"/>
    </location>
</feature>
<keyword evidence="4" id="KW-1015">Disulfide bond</keyword>
<evidence type="ECO:0000256" key="5">
    <source>
        <dbReference type="ARBA" id="ARBA00023319"/>
    </source>
</evidence>
<feature type="region of interest" description="Disordered" evidence="6">
    <location>
        <begin position="1737"/>
        <end position="1946"/>
    </location>
</feature>
<feature type="region of interest" description="Disordered" evidence="6">
    <location>
        <begin position="923"/>
        <end position="943"/>
    </location>
</feature>
<dbReference type="SUPFAM" id="SSF48726">
    <property type="entry name" value="Immunoglobulin"/>
    <property type="match status" value="8"/>
</dbReference>
<dbReference type="Proteomes" id="UP001318040">
    <property type="component" value="Chromosome 2"/>
</dbReference>
<dbReference type="PROSITE" id="PS50003">
    <property type="entry name" value="PH_DOMAIN"/>
    <property type="match status" value="1"/>
</dbReference>
<feature type="compositionally biased region" description="Basic residues" evidence="6">
    <location>
        <begin position="1793"/>
        <end position="1802"/>
    </location>
</feature>
<dbReference type="FunFam" id="2.60.40.10:FF:000425">
    <property type="entry name" value="Myosin light chain kinase"/>
    <property type="match status" value="2"/>
</dbReference>
<dbReference type="RefSeq" id="XP_032813830.1">
    <property type="nucleotide sequence ID" value="XM_032957939.1"/>
</dbReference>
<dbReference type="SMART" id="SM00408">
    <property type="entry name" value="IGc2"/>
    <property type="match status" value="6"/>
</dbReference>
<dbReference type="SMART" id="SM00325">
    <property type="entry name" value="RhoGEF"/>
    <property type="match status" value="1"/>
</dbReference>